<gene>
    <name evidence="1" type="ordered locus">LVIS_2185</name>
</gene>
<accession>Q03NI7</accession>
<evidence type="ECO:0000313" key="1">
    <source>
        <dbReference type="EMBL" id="ABJ65235.1"/>
    </source>
</evidence>
<dbReference type="KEGG" id="lbr:LVIS_2185"/>
<proteinExistence type="predicted"/>
<dbReference type="RefSeq" id="WP_011668757.1">
    <property type="nucleotide sequence ID" value="NC_008497.1"/>
</dbReference>
<keyword evidence="2" id="KW-1185">Reference proteome</keyword>
<protein>
    <submittedName>
        <fullName evidence="1">Uncharacterized protein</fullName>
    </submittedName>
</protein>
<reference evidence="1 2" key="1">
    <citation type="journal article" date="2006" name="Proc. Natl. Acad. Sci. U.S.A.">
        <title>Comparative genomics of the lactic acid bacteria.</title>
        <authorList>
            <person name="Makarova K."/>
            <person name="Slesarev A."/>
            <person name="Wolf Y."/>
            <person name="Sorokin A."/>
            <person name="Mirkin B."/>
            <person name="Koonin E."/>
            <person name="Pavlov A."/>
            <person name="Pavlova N."/>
            <person name="Karamychev V."/>
            <person name="Polouchine N."/>
            <person name="Shakhova V."/>
            <person name="Grigoriev I."/>
            <person name="Lou Y."/>
            <person name="Rohksar D."/>
            <person name="Lucas S."/>
            <person name="Huang K."/>
            <person name="Goodstein D.M."/>
            <person name="Hawkins T."/>
            <person name="Plengvidhya V."/>
            <person name="Welker D."/>
            <person name="Hughes J."/>
            <person name="Goh Y."/>
            <person name="Benson A."/>
            <person name="Baldwin K."/>
            <person name="Lee J.H."/>
            <person name="Diaz-Muniz I."/>
            <person name="Dosti B."/>
            <person name="Smeianov V."/>
            <person name="Wechter W."/>
            <person name="Barabote R."/>
            <person name="Lorca G."/>
            <person name="Altermann E."/>
            <person name="Barrangou R."/>
            <person name="Ganesan B."/>
            <person name="Xie Y."/>
            <person name="Rawsthorne H."/>
            <person name="Tamir D."/>
            <person name="Parker C."/>
            <person name="Breidt F."/>
            <person name="Broadbent J."/>
            <person name="Hutkins R."/>
            <person name="O'Sullivan D."/>
            <person name="Steele J."/>
            <person name="Unlu G."/>
            <person name="Saier M."/>
            <person name="Klaenhammer T."/>
            <person name="Richardson P."/>
            <person name="Kozyavkin S."/>
            <person name="Weimer B."/>
            <person name="Mills D."/>
        </authorList>
    </citation>
    <scope>NUCLEOTIDE SEQUENCE [LARGE SCALE GENOMIC DNA]</scope>
    <source>
        <strain evidence="2">ATCC 367 / BCRC 12310 / CIP 105137 / JCM 1170 / LMG 11437 / NCIMB 947 / NCTC 947</strain>
    </source>
</reference>
<evidence type="ECO:0000313" key="2">
    <source>
        <dbReference type="Proteomes" id="UP000001652"/>
    </source>
</evidence>
<dbReference type="Proteomes" id="UP000001652">
    <property type="component" value="Chromosome"/>
</dbReference>
<dbReference type="HOGENOM" id="CLU_2973681_0_0_9"/>
<dbReference type="AlphaFoldDB" id="Q03NI7"/>
<sequence length="58" mass="6436">MEPTIHGLQEIQALISSPVQWQVLLQLSERPVTTRDQWLFAMGLTPTVAAPTHLAASR</sequence>
<organism evidence="1 2">
    <name type="scientific">Levilactobacillus brevis (strain ATCC 367 / BCRC 12310 / CIP 105137 / JCM 1170 / LMG 11437 / NCIMB 947 / NCTC 947)</name>
    <name type="common">Lactobacillus brevis</name>
    <dbReference type="NCBI Taxonomy" id="387344"/>
    <lineage>
        <taxon>Bacteria</taxon>
        <taxon>Bacillati</taxon>
        <taxon>Bacillota</taxon>
        <taxon>Bacilli</taxon>
        <taxon>Lactobacillales</taxon>
        <taxon>Lactobacillaceae</taxon>
        <taxon>Levilactobacillus</taxon>
    </lineage>
</organism>
<dbReference type="EMBL" id="CP000416">
    <property type="protein sequence ID" value="ABJ65235.1"/>
    <property type="molecule type" value="Genomic_DNA"/>
</dbReference>
<dbReference type="STRING" id="387344.LVIS_2185"/>
<name>Q03NI7_LEVBA</name>